<dbReference type="InterPro" id="IPR036291">
    <property type="entry name" value="NAD(P)-bd_dom_sf"/>
</dbReference>
<comment type="caution">
    <text evidence="3">The sequence shown here is derived from an EMBL/GenBank/DDBJ whole genome shotgun (WGS) entry which is preliminary data.</text>
</comment>
<dbReference type="GO" id="GO:0016491">
    <property type="term" value="F:oxidoreductase activity"/>
    <property type="evidence" value="ECO:0007669"/>
    <property type="project" value="InterPro"/>
</dbReference>
<evidence type="ECO:0000313" key="4">
    <source>
        <dbReference type="Proteomes" id="UP000327013"/>
    </source>
</evidence>
<dbReference type="SUPFAM" id="SSF50129">
    <property type="entry name" value="GroES-like"/>
    <property type="match status" value="1"/>
</dbReference>
<sequence>MDDLPPLLRLPVELRLKIYKYLLIGEPREAIVAQDRLVAAPAYYEYEKLNSPDDAPDAASAPPRVLTMRNADSSLARRRTVYKIRADRFRARCIDATYCCTNRPALHVALLRTCRQVYREAVALLYAAYTFDFDAHVEACAPFVADLGPAARCAIRRVRVVKRALPYDKDFDRYEWAAMCACLAASLRLRQLLLGVVAGKPRRGWEGVQAFAPTDFALLARLDEMQWVNDVAAITGLQRLDVRACVEHCPQPESSAMDFFINFSASVEDGFAQYMTGRCWSTALDSLVRLAFFGSFPDVYLERKKEQSGVLWLGSLASHTLSTAPPPRLTPHHQVSDLPDPTPKPDEYTIAIHASATNFFDLLQIRGKYQHQPPFPWISGSEFAGQVIAAPTTGNPKFAVGDRVFGAGQGGYATRVCVREVQLRAVPRGWSYEDAAGLYVTAPTSYAGLVTRAGIKAGDWVLVHAAAGGVGLAAVQIAKAFGATVVATAGTRHKLDVARKFGADHLVDYKDKNWPEVVKKLTPKGRGVDIVYDPVGLIAQSMKCTAWNGRLLVIGFAAGDIEKMATNRILLKNVSVVGLHWGVYAINEPETVPKVWDGIFKLIDEGKFKGSCYSDKKYEGLEQVGPALKALGARDTWGKVVVSVPQQEISKSKI</sequence>
<name>A0A5N6KQS1_9ROSI</name>
<dbReference type="GO" id="GO:0005739">
    <property type="term" value="C:mitochondrion"/>
    <property type="evidence" value="ECO:0007669"/>
    <property type="project" value="TreeGrafter"/>
</dbReference>
<dbReference type="EMBL" id="VIBQ01000010">
    <property type="protein sequence ID" value="KAB8338868.1"/>
    <property type="molecule type" value="Genomic_DNA"/>
</dbReference>
<evidence type="ECO:0000313" key="3">
    <source>
        <dbReference type="EMBL" id="KAB8338868.1"/>
    </source>
</evidence>
<dbReference type="Gene3D" id="3.40.50.720">
    <property type="entry name" value="NAD(P)-binding Rossmann-like Domain"/>
    <property type="match status" value="1"/>
</dbReference>
<protein>
    <recommendedName>
        <fullName evidence="2">Enoyl reductase (ER) domain-containing protein</fullName>
    </recommendedName>
</protein>
<dbReference type="InterPro" id="IPR011032">
    <property type="entry name" value="GroES-like_sf"/>
</dbReference>
<proteinExistence type="predicted"/>
<dbReference type="AlphaFoldDB" id="A0A5N6KQS1"/>
<organism evidence="3 4">
    <name type="scientific">Carpinus fangiana</name>
    <dbReference type="NCBI Taxonomy" id="176857"/>
    <lineage>
        <taxon>Eukaryota</taxon>
        <taxon>Viridiplantae</taxon>
        <taxon>Streptophyta</taxon>
        <taxon>Embryophyta</taxon>
        <taxon>Tracheophyta</taxon>
        <taxon>Spermatophyta</taxon>
        <taxon>Magnoliopsida</taxon>
        <taxon>eudicotyledons</taxon>
        <taxon>Gunneridae</taxon>
        <taxon>Pentapetalae</taxon>
        <taxon>rosids</taxon>
        <taxon>fabids</taxon>
        <taxon>Fagales</taxon>
        <taxon>Betulaceae</taxon>
        <taxon>Carpinus</taxon>
    </lineage>
</organism>
<dbReference type="InterPro" id="IPR051397">
    <property type="entry name" value="Zn-ADH-like_protein"/>
</dbReference>
<evidence type="ECO:0000256" key="1">
    <source>
        <dbReference type="SAM" id="MobiDB-lite"/>
    </source>
</evidence>
<dbReference type="Pfam" id="PF08240">
    <property type="entry name" value="ADH_N"/>
    <property type="match status" value="1"/>
</dbReference>
<dbReference type="CDD" id="cd08241">
    <property type="entry name" value="QOR1"/>
    <property type="match status" value="1"/>
</dbReference>
<feature type="region of interest" description="Disordered" evidence="1">
    <location>
        <begin position="323"/>
        <end position="342"/>
    </location>
</feature>
<dbReference type="InterPro" id="IPR020843">
    <property type="entry name" value="ER"/>
</dbReference>
<dbReference type="Pfam" id="PF00107">
    <property type="entry name" value="ADH_zinc_N"/>
    <property type="match status" value="1"/>
</dbReference>
<dbReference type="PANTHER" id="PTHR43677">
    <property type="entry name" value="SHORT-CHAIN DEHYDROGENASE/REDUCTASE"/>
    <property type="match status" value="1"/>
</dbReference>
<dbReference type="Gene3D" id="3.90.180.10">
    <property type="entry name" value="Medium-chain alcohol dehydrogenases, catalytic domain"/>
    <property type="match status" value="1"/>
</dbReference>
<dbReference type="Pfam" id="PF24864">
    <property type="entry name" value="DUF7730"/>
    <property type="match status" value="1"/>
</dbReference>
<feature type="domain" description="Enoyl reductase (ER)" evidence="2">
    <location>
        <begin position="328"/>
        <end position="642"/>
    </location>
</feature>
<dbReference type="PROSITE" id="PS01162">
    <property type="entry name" value="QOR_ZETA_CRYSTAL"/>
    <property type="match status" value="1"/>
</dbReference>
<dbReference type="Proteomes" id="UP000327013">
    <property type="component" value="Unassembled WGS sequence"/>
</dbReference>
<dbReference type="GO" id="GO:0008270">
    <property type="term" value="F:zinc ion binding"/>
    <property type="evidence" value="ECO:0007669"/>
    <property type="project" value="InterPro"/>
</dbReference>
<dbReference type="InterPro" id="IPR013154">
    <property type="entry name" value="ADH-like_N"/>
</dbReference>
<dbReference type="OrthoDB" id="10257049at2759"/>
<dbReference type="PANTHER" id="PTHR43677:SF4">
    <property type="entry name" value="QUINONE OXIDOREDUCTASE-LIKE PROTEIN 2"/>
    <property type="match status" value="1"/>
</dbReference>
<dbReference type="SMART" id="SM00829">
    <property type="entry name" value="PKS_ER"/>
    <property type="match status" value="1"/>
</dbReference>
<dbReference type="InterPro" id="IPR013149">
    <property type="entry name" value="ADH-like_C"/>
</dbReference>
<evidence type="ECO:0000259" key="2">
    <source>
        <dbReference type="SMART" id="SM00829"/>
    </source>
</evidence>
<dbReference type="InterPro" id="IPR056632">
    <property type="entry name" value="DUF7730"/>
</dbReference>
<reference evidence="3 4" key="1">
    <citation type="submission" date="2019-06" db="EMBL/GenBank/DDBJ databases">
        <title>A chromosomal-level reference genome of Carpinus fangiana (Coryloideae, Betulaceae).</title>
        <authorList>
            <person name="Yang X."/>
            <person name="Wang Z."/>
            <person name="Zhang L."/>
            <person name="Hao G."/>
            <person name="Liu J."/>
            <person name="Yang Y."/>
        </authorList>
    </citation>
    <scope>NUCLEOTIDE SEQUENCE [LARGE SCALE GENOMIC DNA]</scope>
    <source>
        <strain evidence="3">Cfa_2016G</strain>
        <tissue evidence="3">Leaf</tissue>
    </source>
</reference>
<accession>A0A5N6KQS1</accession>
<gene>
    <name evidence="3" type="ORF">FH972_021812</name>
</gene>
<dbReference type="SUPFAM" id="SSF51735">
    <property type="entry name" value="NAD(P)-binding Rossmann-fold domains"/>
    <property type="match status" value="1"/>
</dbReference>
<keyword evidence="4" id="KW-1185">Reference proteome</keyword>
<dbReference type="InterPro" id="IPR002364">
    <property type="entry name" value="Quin_OxRdtase/zeta-crystal_CS"/>
</dbReference>